<evidence type="ECO:0000259" key="1">
    <source>
        <dbReference type="PROSITE" id="PS51186"/>
    </source>
</evidence>
<dbReference type="PROSITE" id="PS51186">
    <property type="entry name" value="GNAT"/>
    <property type="match status" value="2"/>
</dbReference>
<proteinExistence type="predicted"/>
<dbReference type="Proteomes" id="UP001243212">
    <property type="component" value="Unassembled WGS sequence"/>
</dbReference>
<protein>
    <submittedName>
        <fullName evidence="2">GNAT superfamily N-acetyltransferase</fullName>
    </submittedName>
</protein>
<dbReference type="InterPro" id="IPR000182">
    <property type="entry name" value="GNAT_dom"/>
</dbReference>
<reference evidence="2 3" key="1">
    <citation type="submission" date="2023-07" db="EMBL/GenBank/DDBJ databases">
        <title>Sequencing the genomes of 1000 actinobacteria strains.</title>
        <authorList>
            <person name="Klenk H.-P."/>
        </authorList>
    </citation>
    <scope>NUCLEOTIDE SEQUENCE [LARGE SCALE GENOMIC DNA]</scope>
    <source>
        <strain evidence="2 3">DSM 17163</strain>
    </source>
</reference>
<evidence type="ECO:0000313" key="3">
    <source>
        <dbReference type="Proteomes" id="UP001243212"/>
    </source>
</evidence>
<name>A0ABT9NIA5_9ACTO</name>
<organism evidence="2 3">
    <name type="scientific">Trueperella bonasi</name>
    <dbReference type="NCBI Taxonomy" id="312286"/>
    <lineage>
        <taxon>Bacteria</taxon>
        <taxon>Bacillati</taxon>
        <taxon>Actinomycetota</taxon>
        <taxon>Actinomycetes</taxon>
        <taxon>Actinomycetales</taxon>
        <taxon>Actinomycetaceae</taxon>
        <taxon>Trueperella</taxon>
    </lineage>
</organism>
<gene>
    <name evidence="2" type="ORF">J2S70_001703</name>
</gene>
<sequence>MHEGRFTGRTLAQRLSAPAQLRLPSPHLGLSWRNLRQADLDEVRDLLDESSDARAIDEFRILRSIGALLDGTAGESTDALGGWDPAGTLQAIGLVNLNSNPLTEVHADVLGLTRPQWRGRGIGRALLEWQDGRARQLILQADHDLPASIRSRVRSDNLGRRRLLAAGGFSPQWRWTFMDLELAESHRELAMHATQRLAARGMFLEVFEDSHSEEVRRLHNRVSMVMERRQPLSTEQWRSRLAGSNLKTSSILTDGTNIVGYLLSASVAEGDSLYVTFYGIDRGFRNQGNGTDLILSHIDRALDRGFTRLSVPIVSEGALETNFLKKYGFFEADSQILYTIDI</sequence>
<dbReference type="SUPFAM" id="SSF55729">
    <property type="entry name" value="Acyl-CoA N-acyltransferases (Nat)"/>
    <property type="match status" value="2"/>
</dbReference>
<dbReference type="CDD" id="cd04301">
    <property type="entry name" value="NAT_SF"/>
    <property type="match status" value="1"/>
</dbReference>
<dbReference type="InterPro" id="IPR016181">
    <property type="entry name" value="Acyl_CoA_acyltransferase"/>
</dbReference>
<accession>A0ABT9NIA5</accession>
<dbReference type="EMBL" id="JAUSQX010000001">
    <property type="protein sequence ID" value="MDP9807121.1"/>
    <property type="molecule type" value="Genomic_DNA"/>
</dbReference>
<comment type="caution">
    <text evidence="2">The sequence shown here is derived from an EMBL/GenBank/DDBJ whole genome shotgun (WGS) entry which is preliminary data.</text>
</comment>
<keyword evidence="3" id="KW-1185">Reference proteome</keyword>
<dbReference type="Pfam" id="PF00583">
    <property type="entry name" value="Acetyltransf_1"/>
    <property type="match status" value="1"/>
</dbReference>
<evidence type="ECO:0000313" key="2">
    <source>
        <dbReference type="EMBL" id="MDP9807121.1"/>
    </source>
</evidence>
<feature type="domain" description="N-acetyltransferase" evidence="1">
    <location>
        <begin position="30"/>
        <end position="194"/>
    </location>
</feature>
<dbReference type="Gene3D" id="3.40.630.30">
    <property type="match status" value="1"/>
</dbReference>
<dbReference type="RefSeq" id="WP_307683293.1">
    <property type="nucleotide sequence ID" value="NZ_JAUSQX010000001.1"/>
</dbReference>
<feature type="domain" description="N-acetyltransferase" evidence="1">
    <location>
        <begin position="202"/>
        <end position="342"/>
    </location>
</feature>